<dbReference type="Pfam" id="PF13602">
    <property type="entry name" value="ADH_zinc_N_2"/>
    <property type="match status" value="1"/>
</dbReference>
<dbReference type="Pfam" id="PF08240">
    <property type="entry name" value="ADH_N"/>
    <property type="match status" value="1"/>
</dbReference>
<dbReference type="InterPro" id="IPR020843">
    <property type="entry name" value="ER"/>
</dbReference>
<dbReference type="EMBL" id="QJPH01000135">
    <property type="protein sequence ID" value="PZN85062.1"/>
    <property type="molecule type" value="Genomic_DNA"/>
</dbReference>
<organism evidence="2 3">
    <name type="scientific">Candidatus Methylumidiphilus alinenensis</name>
    <dbReference type="NCBI Taxonomy" id="2202197"/>
    <lineage>
        <taxon>Bacteria</taxon>
        <taxon>Pseudomonadati</taxon>
        <taxon>Pseudomonadota</taxon>
        <taxon>Gammaproteobacteria</taxon>
        <taxon>Methylococcales</taxon>
        <taxon>Candidatus Methylumidiphilus</taxon>
    </lineage>
</organism>
<dbReference type="SUPFAM" id="SSF51735">
    <property type="entry name" value="NAD(P)-binding Rossmann-fold domains"/>
    <property type="match status" value="1"/>
</dbReference>
<evidence type="ECO:0000313" key="2">
    <source>
        <dbReference type="EMBL" id="PZN85062.1"/>
    </source>
</evidence>
<dbReference type="InterPro" id="IPR036291">
    <property type="entry name" value="NAD(P)-bd_dom_sf"/>
</dbReference>
<proteinExistence type="predicted"/>
<reference evidence="2 3" key="1">
    <citation type="journal article" date="2018" name="Aquat. Microb. Ecol.">
        <title>Gammaproteobacterial methanotrophs dominate.</title>
        <authorList>
            <person name="Rissanen A.J."/>
            <person name="Saarenheimo J."/>
            <person name="Tiirola M."/>
            <person name="Peura S."/>
            <person name="Aalto S.L."/>
            <person name="Karvinen A."/>
            <person name="Nykanen H."/>
        </authorList>
    </citation>
    <scope>NUCLEOTIDE SEQUENCE [LARGE SCALE GENOMIC DNA]</scope>
    <source>
        <strain evidence="2">AMbin10</strain>
    </source>
</reference>
<dbReference type="InterPro" id="IPR013154">
    <property type="entry name" value="ADH-like_N"/>
</dbReference>
<dbReference type="GO" id="GO:0016491">
    <property type="term" value="F:oxidoreductase activity"/>
    <property type="evidence" value="ECO:0007669"/>
    <property type="project" value="InterPro"/>
</dbReference>
<sequence length="320" mass="34448">MKTMQFKAYSGAGQLVMAEVPTPQPGPGQVLIEVAASAVNPIDWKLHSGMLRWVKPVRFPSTPCFDFAGEVKALGPQTSGIKPGERVFGMLPMQAYGSAAEYLAVNAAYVAAMPDNLSFQEAAGLPLAGMTALQALRDQGRLVANRRVLVVGASGGVGHYAVQIAKAMGAQVTGICSTRNIDLVRSLGADEVIDYTRNEASPLDEPFDLIFDTVMNQAFSHWRPSLAQDGVYVSLLPQLGLILHSLTLPLYSRQRVRFTFVKPNREDLAYLGGLAQSGQLRTVIDSVYPLTELPAAFLQGQTGRARGKIIVAVNAYHHPA</sequence>
<feature type="domain" description="Enoyl reductase (ER)" evidence="1">
    <location>
        <begin position="11"/>
        <end position="311"/>
    </location>
</feature>
<comment type="caution">
    <text evidence="2">The sequence shown here is derived from an EMBL/GenBank/DDBJ whole genome shotgun (WGS) entry which is preliminary data.</text>
</comment>
<protein>
    <submittedName>
        <fullName evidence="2">Zinc-binding alcohol dehydrogenase</fullName>
    </submittedName>
</protein>
<evidence type="ECO:0000259" key="1">
    <source>
        <dbReference type="SMART" id="SM00829"/>
    </source>
</evidence>
<dbReference type="CDD" id="cd08267">
    <property type="entry name" value="MDR1"/>
    <property type="match status" value="1"/>
</dbReference>
<accession>A0A2W4RMV8</accession>
<dbReference type="Gene3D" id="3.40.50.720">
    <property type="entry name" value="NAD(P)-binding Rossmann-like Domain"/>
    <property type="match status" value="1"/>
</dbReference>
<dbReference type="InterPro" id="IPR011032">
    <property type="entry name" value="GroES-like_sf"/>
</dbReference>
<name>A0A2W4RMV8_9GAMM</name>
<dbReference type="InterPro" id="IPR052733">
    <property type="entry name" value="Chloroplast_QOR"/>
</dbReference>
<gene>
    <name evidence="2" type="ORF">DM484_01835</name>
</gene>
<dbReference type="Gene3D" id="3.90.180.10">
    <property type="entry name" value="Medium-chain alcohol dehydrogenases, catalytic domain"/>
    <property type="match status" value="1"/>
</dbReference>
<dbReference type="SMART" id="SM00829">
    <property type="entry name" value="PKS_ER"/>
    <property type="match status" value="1"/>
</dbReference>
<dbReference type="Proteomes" id="UP000249396">
    <property type="component" value="Unassembled WGS sequence"/>
</dbReference>
<evidence type="ECO:0000313" key="3">
    <source>
        <dbReference type="Proteomes" id="UP000249396"/>
    </source>
</evidence>
<dbReference type="PANTHER" id="PTHR44013">
    <property type="entry name" value="ZINC-TYPE ALCOHOL DEHYDROGENASE-LIKE PROTEIN C16A3.02C"/>
    <property type="match status" value="1"/>
</dbReference>
<dbReference type="AlphaFoldDB" id="A0A2W4RMV8"/>
<dbReference type="SUPFAM" id="SSF50129">
    <property type="entry name" value="GroES-like"/>
    <property type="match status" value="1"/>
</dbReference>
<dbReference type="PANTHER" id="PTHR44013:SF1">
    <property type="entry name" value="ZINC-TYPE ALCOHOL DEHYDROGENASE-LIKE PROTEIN C16A3.02C"/>
    <property type="match status" value="1"/>
</dbReference>